<dbReference type="GeneID" id="111360097"/>
<gene>
    <name evidence="2" type="primary">LOC111360097</name>
</gene>
<accession>A0A9J7EJN3</accession>
<dbReference type="AlphaFoldDB" id="A0A9J7EJN3"/>
<name>A0A9J7EJN3_SPOLT</name>
<sequence length="1141" mass="134430">MLPLTLEGDTLGEKRRHFNKLVADAVASNHYELTPISDTDSDIDNLLKIEIACKTRNVDYVIEVMKSKDMLYAATAIKKSTWLITDPQYANIINPEYLHTQLKPYMTTKAFNKLLLHIRLNLKDETRVEAFYEHIKDVDSACKWLQNCSIPFVENVVKSERHVPMWLFKRLCKRSASLLSYCNTLIKPYLRNLQTVLFMLKSQTEYILNIIEDRKSKDFYKIGKHKTEFLMKKCPQRVIDNFQIYCNYVDLSVLAKYIKKKEMQSFLHKHANYIALQLYDCESWGYFINKIPVEERFEFVKNTFIDKTDTGVSFTEEVRRQIDSYIKTYHWYEFAPFDIAFDELKKLIRKESQPADRCAILLVLISCGSKKLQHIKTLLKFLKDKHVNEPFKFKIKFIYKLLFSTAVHEYDVDTWSYLNQLFYSMEVYTQTEKCVDACRDSIILYKVLHDEPVPDIVKKNLSFHSFQTTQRTLNRQQQTKLFTYLLNTLWAQTKSASEITNENDFSETIFQTRRVFMLLKDWKQEITCYKFILERIQELIKLKDKKEWTVNMSCLYNVNKSWRKYMFEESLSLSLCEETCLNALKHKPQLLTRHDKQIHTLRTNDTVSLRRVLAKLRVYWPDSLARHWTEAYMQSLNGPSGHKAIINGIFLLSPIDQVVQLAKKYVPSETKINWSDSNQADINIQKNIAKQLHVARPLVPLGTVLWYAKGDYLQYAVPSLSAILSNISQVESREYLPQLLDAPVSLQKFGLHLTHTKFDASEIKPVFSDIWKSTKNATIRAVIFEHTFNQLSSSKNQNIFNELWKLLSIFMQDLNSQESTSVYKILSNVKSVPINVRGKYYMKSYEILKSLPESHNCVQYLNTVIAYAAPVMELLDEDFVVNKLLSPVESTFCTYNRMYLNAFACFLLCGKSEENQLQRFRRIERGLDEAFQRWHDIHSDVVYMKKHFKQFLMSLVKNFQEYFIHNKTSIPVKLFEEIQSKIQKELQLVENYELFTIWTLVTEYVKCMNVHASNISNILQSSTSDNSWEYIHLEVSPSLGKKIIEYLKEDTEKYSLAIYDLFADALSKMFSMFNYKDVTFILEILAHMLYDREFIPSYLVVCRCIPKYGYGNDRNSIRSEIVDQIKSHPSPLVRMQYHRYF</sequence>
<dbReference type="Proteomes" id="UP000301870">
    <property type="component" value="Chromosome 30"/>
</dbReference>
<evidence type="ECO:0000313" key="2">
    <source>
        <dbReference type="RefSeq" id="XP_022831698.1"/>
    </source>
</evidence>
<protein>
    <submittedName>
        <fullName evidence="2">Uncharacterized protein LOC111360097 isoform X2</fullName>
    </submittedName>
</protein>
<reference evidence="2" key="1">
    <citation type="submission" date="2025-08" db="UniProtKB">
        <authorList>
            <consortium name="RefSeq"/>
        </authorList>
    </citation>
    <scope>IDENTIFICATION</scope>
    <source>
        <strain evidence="2">Ishihara</strain>
        <tissue evidence="2">Whole body</tissue>
    </source>
</reference>
<dbReference type="RefSeq" id="XP_022831698.1">
    <property type="nucleotide sequence ID" value="XM_022975930.1"/>
</dbReference>
<organism evidence="1 2">
    <name type="scientific">Spodoptera litura</name>
    <name type="common">Asian cotton leafworm</name>
    <dbReference type="NCBI Taxonomy" id="69820"/>
    <lineage>
        <taxon>Eukaryota</taxon>
        <taxon>Metazoa</taxon>
        <taxon>Ecdysozoa</taxon>
        <taxon>Arthropoda</taxon>
        <taxon>Hexapoda</taxon>
        <taxon>Insecta</taxon>
        <taxon>Pterygota</taxon>
        <taxon>Neoptera</taxon>
        <taxon>Endopterygota</taxon>
        <taxon>Lepidoptera</taxon>
        <taxon>Glossata</taxon>
        <taxon>Ditrysia</taxon>
        <taxon>Noctuoidea</taxon>
        <taxon>Noctuidae</taxon>
        <taxon>Amphipyrinae</taxon>
        <taxon>Spodoptera</taxon>
    </lineage>
</organism>
<proteinExistence type="predicted"/>
<keyword evidence="1" id="KW-1185">Reference proteome</keyword>
<evidence type="ECO:0000313" key="1">
    <source>
        <dbReference type="Proteomes" id="UP000301870"/>
    </source>
</evidence>